<evidence type="ECO:0000313" key="1">
    <source>
        <dbReference type="EMBL" id="EPD13555.1"/>
    </source>
</evidence>
<reference evidence="1 2" key="1">
    <citation type="journal article" date="2013" name="Genome Announc.">
        <title>Genome Sequence of the Pyrene- and Fluoranthene-Degrading Bacterium Cycloclasticus sp. Strain PY97M.</title>
        <authorList>
            <person name="Cui Z."/>
            <person name="Xu G."/>
            <person name="Li Q."/>
            <person name="Gao W."/>
            <person name="Zheng L."/>
        </authorList>
    </citation>
    <scope>NUCLEOTIDE SEQUENCE [LARGE SCALE GENOMIC DNA]</scope>
    <source>
        <strain evidence="1 2">PY97M</strain>
    </source>
</reference>
<accession>A0AB33Z2Q6</accession>
<keyword evidence="2" id="KW-1185">Reference proteome</keyword>
<dbReference type="Proteomes" id="UP000015462">
    <property type="component" value="Unassembled WGS sequence"/>
</dbReference>
<name>A0AB33Z2Q6_9GAMM</name>
<organism evidence="1 2">
    <name type="scientific">Cycloclasticus pugetii</name>
    <dbReference type="NCBI Taxonomy" id="34068"/>
    <lineage>
        <taxon>Bacteria</taxon>
        <taxon>Pseudomonadati</taxon>
        <taxon>Pseudomonadota</taxon>
        <taxon>Gammaproteobacteria</taxon>
        <taxon>Thiotrichales</taxon>
        <taxon>Piscirickettsiaceae</taxon>
        <taxon>Cycloclasticus</taxon>
    </lineage>
</organism>
<gene>
    <name evidence="1" type="ORF">L196_03441</name>
</gene>
<dbReference type="AlphaFoldDB" id="A0AB33Z2Q6"/>
<evidence type="ECO:0000313" key="2">
    <source>
        <dbReference type="Proteomes" id="UP000015462"/>
    </source>
</evidence>
<protein>
    <submittedName>
        <fullName evidence="1">Uncharacterized protein</fullName>
    </submittedName>
</protein>
<sequence length="92" mass="10437">MKSNSTPLDPSSNIADMATNISIEKLQTTVLFLTTKYAQTRELKFAQATYQHLCMINDHTDASPELKYFAQSLIMKWRLIACNTSSRFSSLN</sequence>
<proteinExistence type="predicted"/>
<dbReference type="RefSeq" id="WP_015006415.1">
    <property type="nucleotide sequence ID" value="NZ_JARGOU010000003.1"/>
</dbReference>
<dbReference type="EMBL" id="ASHL01000002">
    <property type="protein sequence ID" value="EPD13555.1"/>
    <property type="molecule type" value="Genomic_DNA"/>
</dbReference>
<comment type="caution">
    <text evidence="1">The sequence shown here is derived from an EMBL/GenBank/DDBJ whole genome shotgun (WGS) entry which is preliminary data.</text>
</comment>